<dbReference type="Proteomes" id="UP000676409">
    <property type="component" value="Chromosome"/>
</dbReference>
<evidence type="ECO:0000313" key="4">
    <source>
        <dbReference type="Proteomes" id="UP000676409"/>
    </source>
</evidence>
<dbReference type="SUPFAM" id="SSF52833">
    <property type="entry name" value="Thioredoxin-like"/>
    <property type="match status" value="1"/>
</dbReference>
<sequence>MAIRIYGDSISGNCLKVKWTADHLGVAYEWIETGVLTGETRTPDFLGINPAGQVPAVILEDGRPLAQSNAIILHLAEGSALFPKDAYDRARMYEWMFWEQYSHEPYVAVARFKVKYLGEPAESLEPRLVERGNAALARLEAALADSPFLVGATVSLADVALVAYTRMAGDGGFDLGAYPAVRAWIGRVEAALRIRD</sequence>
<dbReference type="AlphaFoldDB" id="A0A975G1B8"/>
<dbReference type="InterPro" id="IPR004045">
    <property type="entry name" value="Glutathione_S-Trfase_N"/>
</dbReference>
<dbReference type="SUPFAM" id="SSF47616">
    <property type="entry name" value="GST C-terminal domain-like"/>
    <property type="match status" value="1"/>
</dbReference>
<dbReference type="Gene3D" id="1.20.1050.10">
    <property type="match status" value="1"/>
</dbReference>
<dbReference type="SFLD" id="SFLDS00019">
    <property type="entry name" value="Glutathione_Transferase_(cytos"/>
    <property type="match status" value="1"/>
</dbReference>
<accession>A0A975G1B8</accession>
<dbReference type="InterPro" id="IPR040079">
    <property type="entry name" value="Glutathione_S-Trfase"/>
</dbReference>
<dbReference type="InterPro" id="IPR036249">
    <property type="entry name" value="Thioredoxin-like_sf"/>
</dbReference>
<evidence type="ECO:0000313" key="3">
    <source>
        <dbReference type="EMBL" id="QUD88747.1"/>
    </source>
</evidence>
<evidence type="ECO:0000259" key="1">
    <source>
        <dbReference type="PROSITE" id="PS50404"/>
    </source>
</evidence>
<dbReference type="PROSITE" id="PS50405">
    <property type="entry name" value="GST_CTER"/>
    <property type="match status" value="1"/>
</dbReference>
<evidence type="ECO:0000259" key="2">
    <source>
        <dbReference type="PROSITE" id="PS50405"/>
    </source>
</evidence>
<gene>
    <name evidence="3" type="ORF">KCG34_02340</name>
</gene>
<dbReference type="InterPro" id="IPR004046">
    <property type="entry name" value="GST_C"/>
</dbReference>
<dbReference type="InterPro" id="IPR010987">
    <property type="entry name" value="Glutathione-S-Trfase_C-like"/>
</dbReference>
<feature type="domain" description="GST C-terminal" evidence="2">
    <location>
        <begin position="85"/>
        <end position="196"/>
    </location>
</feature>
<reference evidence="3" key="1">
    <citation type="submission" date="2021-04" db="EMBL/GenBank/DDBJ databases">
        <title>The complete genome sequence of Caulobacter sp. S6.</title>
        <authorList>
            <person name="Tang Y."/>
            <person name="Ouyang W."/>
            <person name="Liu Q."/>
            <person name="Huang B."/>
            <person name="Guo Z."/>
            <person name="Lei P."/>
        </authorList>
    </citation>
    <scope>NUCLEOTIDE SEQUENCE</scope>
    <source>
        <strain evidence="3">S6</strain>
    </source>
</reference>
<name>A0A975G1B8_9CAUL</name>
<dbReference type="Pfam" id="PF00043">
    <property type="entry name" value="GST_C"/>
    <property type="match status" value="1"/>
</dbReference>
<dbReference type="Gene3D" id="3.40.30.10">
    <property type="entry name" value="Glutaredoxin"/>
    <property type="match status" value="1"/>
</dbReference>
<dbReference type="EMBL" id="CP073078">
    <property type="protein sequence ID" value="QUD88747.1"/>
    <property type="molecule type" value="Genomic_DNA"/>
</dbReference>
<dbReference type="PANTHER" id="PTHR44051:SF2">
    <property type="entry name" value="HYPOTHETICAL GLUTATHIONE S-TRANSFERASE LIKE PROTEIN"/>
    <property type="match status" value="1"/>
</dbReference>
<proteinExistence type="predicted"/>
<dbReference type="RefSeq" id="WP_211938797.1">
    <property type="nucleotide sequence ID" value="NZ_CP073078.1"/>
</dbReference>
<dbReference type="PROSITE" id="PS50404">
    <property type="entry name" value="GST_NTER"/>
    <property type="match status" value="1"/>
</dbReference>
<dbReference type="CDD" id="cd03056">
    <property type="entry name" value="GST_N_4"/>
    <property type="match status" value="1"/>
</dbReference>
<keyword evidence="4" id="KW-1185">Reference proteome</keyword>
<feature type="domain" description="GST N-terminal" evidence="1">
    <location>
        <begin position="1"/>
        <end position="83"/>
    </location>
</feature>
<dbReference type="PANTHER" id="PTHR44051">
    <property type="entry name" value="GLUTATHIONE S-TRANSFERASE-RELATED"/>
    <property type="match status" value="1"/>
</dbReference>
<dbReference type="InterPro" id="IPR036282">
    <property type="entry name" value="Glutathione-S-Trfase_C_sf"/>
</dbReference>
<dbReference type="KEGG" id="caul:KCG34_02340"/>
<organism evidence="3 4">
    <name type="scientific">Phenylobacterium montanum</name>
    <dbReference type="NCBI Taxonomy" id="2823693"/>
    <lineage>
        <taxon>Bacteria</taxon>
        <taxon>Pseudomonadati</taxon>
        <taxon>Pseudomonadota</taxon>
        <taxon>Alphaproteobacteria</taxon>
        <taxon>Caulobacterales</taxon>
        <taxon>Caulobacteraceae</taxon>
        <taxon>Phenylobacterium</taxon>
    </lineage>
</organism>
<dbReference type="Pfam" id="PF13409">
    <property type="entry name" value="GST_N_2"/>
    <property type="match status" value="1"/>
</dbReference>
<protein>
    <submittedName>
        <fullName evidence="3">Glutathione S-transferase family protein</fullName>
    </submittedName>
</protein>
<dbReference type="SFLD" id="SFLDG00358">
    <property type="entry name" value="Main_(cytGST)"/>
    <property type="match status" value="1"/>
</dbReference>